<dbReference type="PANTHER" id="PTHR43283">
    <property type="entry name" value="BETA-LACTAMASE-RELATED"/>
    <property type="match status" value="1"/>
</dbReference>
<dbReference type="InterPro" id="IPR001466">
    <property type="entry name" value="Beta-lactam-related"/>
</dbReference>
<dbReference type="eggNOG" id="COG1680">
    <property type="taxonomic scope" value="Bacteria"/>
</dbReference>
<organism evidence="3 4">
    <name type="scientific">Sphingobium ummariense RL-3</name>
    <dbReference type="NCBI Taxonomy" id="1346791"/>
    <lineage>
        <taxon>Bacteria</taxon>
        <taxon>Pseudomonadati</taxon>
        <taxon>Pseudomonadota</taxon>
        <taxon>Alphaproteobacteria</taxon>
        <taxon>Sphingomonadales</taxon>
        <taxon>Sphingomonadaceae</taxon>
        <taxon>Sphingobium</taxon>
    </lineage>
</organism>
<evidence type="ECO:0000256" key="1">
    <source>
        <dbReference type="SAM" id="SignalP"/>
    </source>
</evidence>
<feature type="domain" description="Beta-lactamase-related" evidence="2">
    <location>
        <begin position="45"/>
        <end position="331"/>
    </location>
</feature>
<comment type="caution">
    <text evidence="3">The sequence shown here is derived from an EMBL/GenBank/DDBJ whole genome shotgun (WGS) entry which is preliminary data.</text>
</comment>
<accession>T0JBI0</accession>
<dbReference type="InterPro" id="IPR012338">
    <property type="entry name" value="Beta-lactam/transpept-like"/>
</dbReference>
<name>T0JBI0_9SPHN</name>
<dbReference type="PANTHER" id="PTHR43283:SF7">
    <property type="entry name" value="BETA-LACTAMASE-RELATED DOMAIN-CONTAINING PROTEIN"/>
    <property type="match status" value="1"/>
</dbReference>
<keyword evidence="4" id="KW-1185">Reference proteome</keyword>
<gene>
    <name evidence="3" type="ORF">M529_00620</name>
</gene>
<evidence type="ECO:0000313" key="3">
    <source>
        <dbReference type="EMBL" id="EQB34152.1"/>
    </source>
</evidence>
<evidence type="ECO:0000313" key="4">
    <source>
        <dbReference type="Proteomes" id="UP000015523"/>
    </source>
</evidence>
<evidence type="ECO:0000259" key="2">
    <source>
        <dbReference type="Pfam" id="PF00144"/>
    </source>
</evidence>
<dbReference type="EMBL" id="AUWY01000019">
    <property type="protein sequence ID" value="EQB34152.1"/>
    <property type="molecule type" value="Genomic_DNA"/>
</dbReference>
<dbReference type="InterPro" id="IPR050789">
    <property type="entry name" value="Diverse_Enzym_Activities"/>
</dbReference>
<dbReference type="PATRIC" id="fig|1346791.3.peg.113"/>
<proteinExistence type="predicted"/>
<feature type="signal peptide" evidence="1">
    <location>
        <begin position="1"/>
        <end position="22"/>
    </location>
</feature>
<reference evidence="3 4" key="1">
    <citation type="journal article" date="2013" name="Genome Announc.">
        <title>Draft Genome Sequence of Sphingobium ummariense Strain RL-3, a Hexachlorocyclohexane-Degrading Bacterium.</title>
        <authorList>
            <person name="Kohli P."/>
            <person name="Dua A."/>
            <person name="Sangwan N."/>
            <person name="Oldach P."/>
            <person name="Khurana J.P."/>
            <person name="Lal R."/>
        </authorList>
    </citation>
    <scope>NUCLEOTIDE SEQUENCE [LARGE SCALE GENOMIC DNA]</scope>
    <source>
        <strain evidence="3 4">RL-3</strain>
    </source>
</reference>
<dbReference type="AlphaFoldDB" id="T0JBI0"/>
<dbReference type="STRING" id="1346791.M529_00620"/>
<feature type="chain" id="PRO_5004578013" description="Beta-lactamase-related domain-containing protein" evidence="1">
    <location>
        <begin position="23"/>
        <end position="345"/>
    </location>
</feature>
<dbReference type="Pfam" id="PF00144">
    <property type="entry name" value="Beta-lactamase"/>
    <property type="match status" value="1"/>
</dbReference>
<dbReference type="SUPFAM" id="SSF56601">
    <property type="entry name" value="beta-lactamase/transpeptidase-like"/>
    <property type="match status" value="1"/>
</dbReference>
<dbReference type="Gene3D" id="3.40.710.10">
    <property type="entry name" value="DD-peptidase/beta-lactamase superfamily"/>
    <property type="match status" value="1"/>
</dbReference>
<dbReference type="Proteomes" id="UP000015523">
    <property type="component" value="Unassembled WGS sequence"/>
</dbReference>
<protein>
    <recommendedName>
        <fullName evidence="2">Beta-lactamase-related domain-containing protein</fullName>
    </recommendedName>
</protein>
<keyword evidence="1" id="KW-0732">Signal</keyword>
<sequence>MVSGKRLFILLAALFCIMPATARPDQPDAGLLARWDDDPHKDLRAVIVLRGGRIVAERYFNSETADTLHDIRSAGKSVTALLAGIAIDRGAISRVEDRLATYWPVSRGSPVGDVPLQDILTMRSGLDAFDEDPASPGNEDRMDEAPDPSAFLRAIPASGKPGLDYRYNSATAYAAGIMIAEATGEPMATFAGRTLFRPLGINRWKWDADASGYTKGQGNLYLTARDLGRIGEMVRNGGRHRGKQIVSAQWIAQMLMPRVAIAQADPYADSYGYFWYVKDWQIGGRTLRISFASGNGGNKIYIAPDLGLVVAITSSAYGHGYGQRRSQDILEAILKAEIDKRLSPL</sequence>